<comment type="caution">
    <text evidence="1">The sequence shown here is derived from an EMBL/GenBank/DDBJ whole genome shotgun (WGS) entry which is preliminary data.</text>
</comment>
<dbReference type="EMBL" id="JYDP01000456">
    <property type="protein sequence ID" value="KRZ00535.1"/>
    <property type="molecule type" value="Genomic_DNA"/>
</dbReference>
<gene>
    <name evidence="1" type="ORF">T11_10326</name>
    <name evidence="2" type="ORF">T11_2124</name>
</gene>
<keyword evidence="3" id="KW-1185">Reference proteome</keyword>
<name>A0A0V1GQF2_9BILA</name>
<dbReference type="Proteomes" id="UP000055024">
    <property type="component" value="Unassembled WGS sequence"/>
</dbReference>
<evidence type="ECO:0000313" key="3">
    <source>
        <dbReference type="Proteomes" id="UP000055024"/>
    </source>
</evidence>
<organism evidence="1 3">
    <name type="scientific">Trichinella zimbabwensis</name>
    <dbReference type="NCBI Taxonomy" id="268475"/>
    <lineage>
        <taxon>Eukaryota</taxon>
        <taxon>Metazoa</taxon>
        <taxon>Ecdysozoa</taxon>
        <taxon>Nematoda</taxon>
        <taxon>Enoplea</taxon>
        <taxon>Dorylaimia</taxon>
        <taxon>Trichinellida</taxon>
        <taxon>Trichinellidae</taxon>
        <taxon>Trichinella</taxon>
    </lineage>
</organism>
<evidence type="ECO:0000313" key="2">
    <source>
        <dbReference type="EMBL" id="KRZ00571.1"/>
    </source>
</evidence>
<dbReference type="EMBL" id="JYDP01000447">
    <property type="protein sequence ID" value="KRZ00571.1"/>
    <property type="molecule type" value="Genomic_DNA"/>
</dbReference>
<protein>
    <submittedName>
        <fullName evidence="1">Uncharacterized protein</fullName>
    </submittedName>
</protein>
<accession>A0A0V1GQF2</accession>
<reference evidence="1 3" key="1">
    <citation type="submission" date="2015-01" db="EMBL/GenBank/DDBJ databases">
        <title>Evolution of Trichinella species and genotypes.</title>
        <authorList>
            <person name="Korhonen P.K."/>
            <person name="Edoardo P."/>
            <person name="Giuseppe L.R."/>
            <person name="Gasser R.B."/>
        </authorList>
    </citation>
    <scope>NUCLEOTIDE SEQUENCE [LARGE SCALE GENOMIC DNA]</scope>
    <source>
        <strain evidence="1">ISS1029</strain>
    </source>
</reference>
<dbReference type="AlphaFoldDB" id="A0A0V1GQF2"/>
<evidence type="ECO:0000313" key="1">
    <source>
        <dbReference type="EMBL" id="KRZ00535.1"/>
    </source>
</evidence>
<proteinExistence type="predicted"/>
<sequence>MLRTNNHQKFTATSGVEKCILSQISQRHWFQFTLSHDCFARYPCQGGIQNYLITRHEEKIFQHKFLIFQVLFQFKAIDEHLKVIIILNGQSVKQEANTVESR</sequence>